<keyword evidence="17" id="KW-1185">Reference proteome</keyword>
<dbReference type="PROSITE" id="PS50262">
    <property type="entry name" value="G_PROTEIN_RECEP_F1_2"/>
    <property type="match status" value="1"/>
</dbReference>
<comment type="similarity">
    <text evidence="13">Belongs to the G-protein coupled receptor 1 family.</text>
</comment>
<dbReference type="InterPro" id="IPR000725">
    <property type="entry name" value="Olfact_rcpt"/>
</dbReference>
<evidence type="ECO:0000256" key="4">
    <source>
        <dbReference type="ARBA" id="ARBA00022692"/>
    </source>
</evidence>
<evidence type="ECO:0000256" key="9">
    <source>
        <dbReference type="ARBA" id="ARBA00023157"/>
    </source>
</evidence>
<feature type="transmembrane region" description="Helical" evidence="14">
    <location>
        <begin position="140"/>
        <end position="165"/>
    </location>
</feature>
<evidence type="ECO:0000259" key="15">
    <source>
        <dbReference type="PROSITE" id="PS50262"/>
    </source>
</evidence>
<keyword evidence="3 14" id="KW-0716">Sensory transduction</keyword>
<feature type="transmembrane region" description="Helical" evidence="14">
    <location>
        <begin position="97"/>
        <end position="119"/>
    </location>
</feature>
<keyword evidence="12 13" id="KW-0807">Transducer</keyword>
<reference evidence="16" key="2">
    <citation type="submission" date="2025-09" db="UniProtKB">
        <authorList>
            <consortium name="Ensembl"/>
        </authorList>
    </citation>
    <scope>IDENTIFICATION</scope>
</reference>
<feature type="domain" description="G-protein coupled receptors family 1 profile" evidence="15">
    <location>
        <begin position="40"/>
        <end position="291"/>
    </location>
</feature>
<dbReference type="GO" id="GO:0004930">
    <property type="term" value="F:G protein-coupled receptor activity"/>
    <property type="evidence" value="ECO:0007669"/>
    <property type="project" value="UniProtKB-KW"/>
</dbReference>
<keyword evidence="11" id="KW-0325">Glycoprotein</keyword>
<evidence type="ECO:0000256" key="7">
    <source>
        <dbReference type="ARBA" id="ARBA00023040"/>
    </source>
</evidence>
<keyword evidence="5 14" id="KW-0552">Olfaction</keyword>
<evidence type="ECO:0000256" key="13">
    <source>
        <dbReference type="RuleBase" id="RU000688"/>
    </source>
</evidence>
<keyword evidence="2 14" id="KW-1003">Cell membrane</keyword>
<keyword evidence="4 13" id="KW-0812">Transmembrane</keyword>
<feature type="transmembrane region" description="Helical" evidence="14">
    <location>
        <begin position="236"/>
        <end position="259"/>
    </location>
</feature>
<organism evidence="16 17">
    <name type="scientific">Erpetoichthys calabaricus</name>
    <name type="common">Rope fish</name>
    <name type="synonym">Calamoichthys calabaricus</name>
    <dbReference type="NCBI Taxonomy" id="27687"/>
    <lineage>
        <taxon>Eukaryota</taxon>
        <taxon>Metazoa</taxon>
        <taxon>Chordata</taxon>
        <taxon>Craniata</taxon>
        <taxon>Vertebrata</taxon>
        <taxon>Euteleostomi</taxon>
        <taxon>Actinopterygii</taxon>
        <taxon>Polypteriformes</taxon>
        <taxon>Polypteridae</taxon>
        <taxon>Erpetoichthys</taxon>
    </lineage>
</organism>
<dbReference type="PANTHER" id="PTHR24242:SF359">
    <property type="entry name" value="ODORANT RECEPTOR-RELATED"/>
    <property type="match status" value="1"/>
</dbReference>
<dbReference type="PRINTS" id="PR00245">
    <property type="entry name" value="OLFACTORYR"/>
</dbReference>
<feature type="transmembrane region" description="Helical" evidence="14">
    <location>
        <begin position="194"/>
        <end position="215"/>
    </location>
</feature>
<dbReference type="InterPro" id="IPR017452">
    <property type="entry name" value="GPCR_Rhodpsn_7TM"/>
</dbReference>
<dbReference type="GeneTree" id="ENSGT00940000161454"/>
<keyword evidence="8 14" id="KW-0472">Membrane</keyword>
<dbReference type="InterPro" id="IPR050939">
    <property type="entry name" value="Olfactory_GPCR1"/>
</dbReference>
<sequence length="314" mass="35119">ISGNSNISVSEFILTCLKESEQKDFIGAIFTLIYLVTLFGNLMVMLLIMIDQQLQRPMYLCIVVLSVIDLTCSTTIVLKILAILLFNNVVIPHNACFVQLFILQYMETLEIFLLSLMAFDRFVAINNPLRYSTVMTNKTILASVVALNVLGIVFVGIFTVFVASFSFCSTNILPYCFCDLTAMLSIACFEDARYFILTSSLGAFLIVPTFVIIVFSYMKIITAALKTPNRDGKRKAVSTCFTHLSIVGLFYTSLFFYYVIPASAKPLGSTFSGTIMMVSVVLPPMLNPLIYTFRNKEIKQSIVRIIVRKKAATL</sequence>
<evidence type="ECO:0000256" key="3">
    <source>
        <dbReference type="ARBA" id="ARBA00022606"/>
    </source>
</evidence>
<name>A0A8C4SR01_ERPCA</name>
<evidence type="ECO:0000256" key="10">
    <source>
        <dbReference type="ARBA" id="ARBA00023170"/>
    </source>
</evidence>
<dbReference type="AlphaFoldDB" id="A0A8C4SR01"/>
<feature type="transmembrane region" description="Helical" evidence="14">
    <location>
        <begin position="271"/>
        <end position="291"/>
    </location>
</feature>
<dbReference type="PANTHER" id="PTHR24242">
    <property type="entry name" value="G-PROTEIN COUPLED RECEPTOR"/>
    <property type="match status" value="1"/>
</dbReference>
<dbReference type="PROSITE" id="PS00237">
    <property type="entry name" value="G_PROTEIN_RECEP_F1_1"/>
    <property type="match status" value="1"/>
</dbReference>
<evidence type="ECO:0000256" key="8">
    <source>
        <dbReference type="ARBA" id="ARBA00023136"/>
    </source>
</evidence>
<evidence type="ECO:0000256" key="5">
    <source>
        <dbReference type="ARBA" id="ARBA00022725"/>
    </source>
</evidence>
<dbReference type="Gene3D" id="1.20.1070.10">
    <property type="entry name" value="Rhodopsin 7-helix transmembrane proteins"/>
    <property type="match status" value="1"/>
</dbReference>
<dbReference type="Proteomes" id="UP000694620">
    <property type="component" value="Unassembled WGS sequence"/>
</dbReference>
<protein>
    <recommendedName>
        <fullName evidence="14">Olfactory receptor</fullName>
    </recommendedName>
</protein>
<evidence type="ECO:0000256" key="12">
    <source>
        <dbReference type="ARBA" id="ARBA00023224"/>
    </source>
</evidence>
<dbReference type="FunFam" id="1.20.1070.10:FF:000015">
    <property type="entry name" value="Olfactory receptor"/>
    <property type="match status" value="1"/>
</dbReference>
<evidence type="ECO:0000256" key="2">
    <source>
        <dbReference type="ARBA" id="ARBA00022475"/>
    </source>
</evidence>
<dbReference type="PRINTS" id="PR00237">
    <property type="entry name" value="GPCRRHODOPSN"/>
</dbReference>
<dbReference type="Pfam" id="PF13853">
    <property type="entry name" value="7tm_4"/>
    <property type="match status" value="1"/>
</dbReference>
<evidence type="ECO:0000256" key="6">
    <source>
        <dbReference type="ARBA" id="ARBA00022989"/>
    </source>
</evidence>
<evidence type="ECO:0000313" key="16">
    <source>
        <dbReference type="Ensembl" id="ENSECRP00000020743.1"/>
    </source>
</evidence>
<keyword evidence="6 14" id="KW-1133">Transmembrane helix</keyword>
<evidence type="ECO:0000256" key="14">
    <source>
        <dbReference type="RuleBase" id="RU363047"/>
    </source>
</evidence>
<dbReference type="SUPFAM" id="SSF81321">
    <property type="entry name" value="Family A G protein-coupled receptor-like"/>
    <property type="match status" value="1"/>
</dbReference>
<accession>A0A8C4SR01</accession>
<feature type="transmembrane region" description="Helical" evidence="14">
    <location>
        <begin position="25"/>
        <end position="48"/>
    </location>
</feature>
<reference evidence="16" key="1">
    <citation type="submission" date="2025-08" db="UniProtKB">
        <authorList>
            <consortium name="Ensembl"/>
        </authorList>
    </citation>
    <scope>IDENTIFICATION</scope>
</reference>
<feature type="transmembrane region" description="Helical" evidence="14">
    <location>
        <begin position="60"/>
        <end position="85"/>
    </location>
</feature>
<keyword evidence="9" id="KW-1015">Disulfide bond</keyword>
<evidence type="ECO:0000256" key="11">
    <source>
        <dbReference type="ARBA" id="ARBA00023180"/>
    </source>
</evidence>
<comment type="subcellular location">
    <subcellularLocation>
        <location evidence="1 14">Cell membrane</location>
        <topology evidence="1 14">Multi-pass membrane protein</topology>
    </subcellularLocation>
</comment>
<keyword evidence="10 13" id="KW-0675">Receptor</keyword>
<evidence type="ECO:0000256" key="1">
    <source>
        <dbReference type="ARBA" id="ARBA00004651"/>
    </source>
</evidence>
<dbReference type="GO" id="GO:0005886">
    <property type="term" value="C:plasma membrane"/>
    <property type="evidence" value="ECO:0007669"/>
    <property type="project" value="UniProtKB-SubCell"/>
</dbReference>
<dbReference type="InterPro" id="IPR000276">
    <property type="entry name" value="GPCR_Rhodpsn"/>
</dbReference>
<dbReference type="GO" id="GO:0004984">
    <property type="term" value="F:olfactory receptor activity"/>
    <property type="evidence" value="ECO:0007669"/>
    <property type="project" value="InterPro"/>
</dbReference>
<keyword evidence="7 13" id="KW-0297">G-protein coupled receptor</keyword>
<proteinExistence type="inferred from homology"/>
<dbReference type="Ensembl" id="ENSECRT00000021194.1">
    <property type="protein sequence ID" value="ENSECRP00000020743.1"/>
    <property type="gene ID" value="ENSECRG00000013946.1"/>
</dbReference>
<evidence type="ECO:0000313" key="17">
    <source>
        <dbReference type="Proteomes" id="UP000694620"/>
    </source>
</evidence>